<dbReference type="EMBL" id="JXTC01000125">
    <property type="protein sequence ID" value="PON86825.1"/>
    <property type="molecule type" value="Genomic_DNA"/>
</dbReference>
<protein>
    <submittedName>
        <fullName evidence="1">Uncharacterized protein</fullName>
    </submittedName>
</protein>
<dbReference type="OrthoDB" id="10415706at2759"/>
<dbReference type="AlphaFoldDB" id="A0A2P5EMX7"/>
<keyword evidence="2" id="KW-1185">Reference proteome</keyword>
<comment type="caution">
    <text evidence="1">The sequence shown here is derived from an EMBL/GenBank/DDBJ whole genome shotgun (WGS) entry which is preliminary data.</text>
</comment>
<gene>
    <name evidence="1" type="ORF">TorRG33x02_173510</name>
</gene>
<reference evidence="2" key="1">
    <citation type="submission" date="2016-06" db="EMBL/GenBank/DDBJ databases">
        <title>Parallel loss of symbiosis genes in relatives of nitrogen-fixing non-legume Parasponia.</title>
        <authorList>
            <person name="Van Velzen R."/>
            <person name="Holmer R."/>
            <person name="Bu F."/>
            <person name="Rutten L."/>
            <person name="Van Zeijl A."/>
            <person name="Liu W."/>
            <person name="Santuari L."/>
            <person name="Cao Q."/>
            <person name="Sharma T."/>
            <person name="Shen D."/>
            <person name="Roswanjaya Y."/>
            <person name="Wardhani T."/>
            <person name="Kalhor M.S."/>
            <person name="Jansen J."/>
            <person name="Van den Hoogen J."/>
            <person name="Gungor B."/>
            <person name="Hartog M."/>
            <person name="Hontelez J."/>
            <person name="Verver J."/>
            <person name="Yang W.-C."/>
            <person name="Schijlen E."/>
            <person name="Repin R."/>
            <person name="Schilthuizen M."/>
            <person name="Schranz E."/>
            <person name="Heidstra R."/>
            <person name="Miyata K."/>
            <person name="Fedorova E."/>
            <person name="Kohlen W."/>
            <person name="Bisseling T."/>
            <person name="Smit S."/>
            <person name="Geurts R."/>
        </authorList>
    </citation>
    <scope>NUCLEOTIDE SEQUENCE [LARGE SCALE GENOMIC DNA]</scope>
    <source>
        <strain evidence="2">cv. RG33-2</strain>
    </source>
</reference>
<evidence type="ECO:0000313" key="1">
    <source>
        <dbReference type="EMBL" id="PON86825.1"/>
    </source>
</evidence>
<evidence type="ECO:0000313" key="2">
    <source>
        <dbReference type="Proteomes" id="UP000237000"/>
    </source>
</evidence>
<proteinExistence type="predicted"/>
<sequence>MLTCGDSAAGYTCSSYLASIFISGAPTMLSPRYTCSSYSASIFISGASTMLSARYTCSSFSTTLSTSPISIWPFSSKGSI</sequence>
<organism evidence="1 2">
    <name type="scientific">Trema orientale</name>
    <name type="common">Charcoal tree</name>
    <name type="synonym">Celtis orientalis</name>
    <dbReference type="NCBI Taxonomy" id="63057"/>
    <lineage>
        <taxon>Eukaryota</taxon>
        <taxon>Viridiplantae</taxon>
        <taxon>Streptophyta</taxon>
        <taxon>Embryophyta</taxon>
        <taxon>Tracheophyta</taxon>
        <taxon>Spermatophyta</taxon>
        <taxon>Magnoliopsida</taxon>
        <taxon>eudicotyledons</taxon>
        <taxon>Gunneridae</taxon>
        <taxon>Pentapetalae</taxon>
        <taxon>rosids</taxon>
        <taxon>fabids</taxon>
        <taxon>Rosales</taxon>
        <taxon>Cannabaceae</taxon>
        <taxon>Trema</taxon>
    </lineage>
</organism>
<name>A0A2P5EMX7_TREOI</name>
<dbReference type="Proteomes" id="UP000237000">
    <property type="component" value="Unassembled WGS sequence"/>
</dbReference>
<accession>A0A2P5EMX7</accession>
<dbReference type="InParanoid" id="A0A2P5EMX7"/>